<keyword evidence="2" id="KW-1185">Reference proteome</keyword>
<evidence type="ECO:0000313" key="2">
    <source>
        <dbReference type="Proteomes" id="UP001057402"/>
    </source>
</evidence>
<proteinExistence type="predicted"/>
<sequence length="552" mass="63132">MFIGAGDSFHSFINLVHCPNALIRRNELSSLTGKAWVIKKMMRSGIPNHHRRDVVDFSFTRVIACRVGASVSQVARTGDFSRARRDRPPHHGVRSSDDESFMHRFPRGSLMEFTLEELRLATDDFNPERVIGRGGFGEVFRGTLANGTSVAIKVRSESSSQGREIFENELRVGSAISADSHPWLIPVIGYHFSWRRQSTTAMIVYAFMANGDAGCYTDDRQLERTPLDWPTRKRIALGAARGICSLHELRIVHRDVKPSNILLDEEFEAHFGDFGLAKSMSLSQQSSDVTVFPYDEDSEHCDTTMVSGTPGYIPLEVFADDFHYSRKSDVFGFGVTLIQLVMGKPVIDRCEEGEHILCRAERLFRDGEDLTTYMHPGMQGSYDEDEAIKLIQLGLICTENDPKKRPLMPEVIAIMEGSVNTLNQRWDSYNYYWMNRLSFPANNQITGNQDLDEVPNDSVSEIYEEELEENNINTIHSRGIRHWRQTAEVETELRELRERMLAKELNHQAEMDEMRQKQIELMQSMAAMQELHTRQVNEMQAEIDRLRGFPEL</sequence>
<evidence type="ECO:0000313" key="1">
    <source>
        <dbReference type="EMBL" id="KAI4325617.1"/>
    </source>
</evidence>
<name>A0ACB9MMT1_9MYRT</name>
<dbReference type="Proteomes" id="UP001057402">
    <property type="component" value="Chromosome 9"/>
</dbReference>
<comment type="caution">
    <text evidence="1">The sequence shown here is derived from an EMBL/GenBank/DDBJ whole genome shotgun (WGS) entry which is preliminary data.</text>
</comment>
<organism evidence="1 2">
    <name type="scientific">Melastoma candidum</name>
    <dbReference type="NCBI Taxonomy" id="119954"/>
    <lineage>
        <taxon>Eukaryota</taxon>
        <taxon>Viridiplantae</taxon>
        <taxon>Streptophyta</taxon>
        <taxon>Embryophyta</taxon>
        <taxon>Tracheophyta</taxon>
        <taxon>Spermatophyta</taxon>
        <taxon>Magnoliopsida</taxon>
        <taxon>eudicotyledons</taxon>
        <taxon>Gunneridae</taxon>
        <taxon>Pentapetalae</taxon>
        <taxon>rosids</taxon>
        <taxon>malvids</taxon>
        <taxon>Myrtales</taxon>
        <taxon>Melastomataceae</taxon>
        <taxon>Melastomatoideae</taxon>
        <taxon>Melastomateae</taxon>
        <taxon>Melastoma</taxon>
    </lineage>
</organism>
<accession>A0ACB9MMT1</accession>
<dbReference type="EMBL" id="CM042888">
    <property type="protein sequence ID" value="KAI4325617.1"/>
    <property type="molecule type" value="Genomic_DNA"/>
</dbReference>
<protein>
    <submittedName>
        <fullName evidence="1">Uncharacterized protein</fullName>
    </submittedName>
</protein>
<gene>
    <name evidence="1" type="ORF">MLD38_030999</name>
</gene>
<reference evidence="2" key="1">
    <citation type="journal article" date="2023" name="Front. Plant Sci.">
        <title>Chromosomal-level genome assembly of Melastoma candidum provides insights into trichome evolution.</title>
        <authorList>
            <person name="Zhong Y."/>
            <person name="Wu W."/>
            <person name="Sun C."/>
            <person name="Zou P."/>
            <person name="Liu Y."/>
            <person name="Dai S."/>
            <person name="Zhou R."/>
        </authorList>
    </citation>
    <scope>NUCLEOTIDE SEQUENCE [LARGE SCALE GENOMIC DNA]</scope>
</reference>